<keyword evidence="1" id="KW-0732">Signal</keyword>
<proteinExistence type="predicted"/>
<name>A0A224XNW6_9HEMI</name>
<dbReference type="PANTHER" id="PTHR37685:SF1">
    <property type="entry name" value="GEO11136P1-RELATED"/>
    <property type="match status" value="1"/>
</dbReference>
<accession>A0A224XNW6</accession>
<feature type="signal peptide" evidence="1">
    <location>
        <begin position="1"/>
        <end position="24"/>
    </location>
</feature>
<sequence>MSLLKSAFFIIFLTGLWTIETTLATSCEGLSHNATYGQRKQGDGLIFRDHVVKSWKFLRYAATDVKYPLRGQIPRNITYIEIVDQYQNGHGGCSSIIKGGVGEDYVTIHIKSQFNRGFDFKIKMYGMKGKVEN</sequence>
<feature type="chain" id="PRO_5012375188" evidence="1">
    <location>
        <begin position="25"/>
        <end position="133"/>
    </location>
</feature>
<dbReference type="EMBL" id="GFTR01002240">
    <property type="protein sequence ID" value="JAW14186.1"/>
    <property type="molecule type" value="Transcribed_RNA"/>
</dbReference>
<evidence type="ECO:0000313" key="2">
    <source>
        <dbReference type="EMBL" id="JAW14186.1"/>
    </source>
</evidence>
<protein>
    <submittedName>
        <fullName evidence="2">Putative salivary secreted protein</fullName>
    </submittedName>
</protein>
<reference evidence="2" key="1">
    <citation type="journal article" date="2018" name="PLoS Negl. Trop. Dis.">
        <title>An insight into the salivary gland and fat body transcriptome of Panstrongylus lignarius (Hemiptera: Heteroptera), the main vector of Chagas disease in Peru.</title>
        <authorList>
            <person name="Nevoa J.C."/>
            <person name="Mendes M.T."/>
            <person name="da Silva M.V."/>
            <person name="Soares S.C."/>
            <person name="Oliveira C.J.F."/>
            <person name="Ribeiro J.M.C."/>
        </authorList>
    </citation>
    <scope>NUCLEOTIDE SEQUENCE</scope>
</reference>
<dbReference type="InterPro" id="IPR031734">
    <property type="entry name" value="MBF2"/>
</dbReference>
<dbReference type="AlphaFoldDB" id="A0A224XNW6"/>
<evidence type="ECO:0000256" key="1">
    <source>
        <dbReference type="SAM" id="SignalP"/>
    </source>
</evidence>
<dbReference type="Pfam" id="PF15868">
    <property type="entry name" value="MBF2"/>
    <property type="match status" value="1"/>
</dbReference>
<dbReference type="PANTHER" id="PTHR37685">
    <property type="entry name" value="GEO11136P1-RELATED"/>
    <property type="match status" value="1"/>
</dbReference>
<organism evidence="2">
    <name type="scientific">Panstrongylus lignarius</name>
    <dbReference type="NCBI Taxonomy" id="156445"/>
    <lineage>
        <taxon>Eukaryota</taxon>
        <taxon>Metazoa</taxon>
        <taxon>Ecdysozoa</taxon>
        <taxon>Arthropoda</taxon>
        <taxon>Hexapoda</taxon>
        <taxon>Insecta</taxon>
        <taxon>Pterygota</taxon>
        <taxon>Neoptera</taxon>
        <taxon>Paraneoptera</taxon>
        <taxon>Hemiptera</taxon>
        <taxon>Heteroptera</taxon>
        <taxon>Panheteroptera</taxon>
        <taxon>Cimicomorpha</taxon>
        <taxon>Reduviidae</taxon>
        <taxon>Triatominae</taxon>
        <taxon>Panstrongylus</taxon>
    </lineage>
</organism>